<protein>
    <recommendedName>
        <fullName evidence="2">Aerotolerance regulator N-terminal domain-containing protein</fullName>
    </recommendedName>
</protein>
<dbReference type="SUPFAM" id="SSF52317">
    <property type="entry name" value="Class I glutamine amidotransferase-like"/>
    <property type="match status" value="1"/>
</dbReference>
<dbReference type="PANTHER" id="PTHR37464">
    <property type="entry name" value="BLL2463 PROTEIN"/>
    <property type="match status" value="1"/>
</dbReference>
<dbReference type="STRING" id="485917.Phep_3186"/>
<feature type="transmembrane region" description="Helical" evidence="1">
    <location>
        <begin position="6"/>
        <end position="26"/>
    </location>
</feature>
<dbReference type="KEGG" id="phe:Phep_3186"/>
<organism evidence="3 4">
    <name type="scientific">Pedobacter heparinus (strain ATCC 13125 / DSM 2366 / CIP 104194 / JCM 7457 / NBRC 12017 / NCIMB 9290 / NRRL B-14731 / HIM 762-3)</name>
    <dbReference type="NCBI Taxonomy" id="485917"/>
    <lineage>
        <taxon>Bacteria</taxon>
        <taxon>Pseudomonadati</taxon>
        <taxon>Bacteroidota</taxon>
        <taxon>Sphingobacteriia</taxon>
        <taxon>Sphingobacteriales</taxon>
        <taxon>Sphingobacteriaceae</taxon>
        <taxon>Pedobacter</taxon>
    </lineage>
</organism>
<sequence>MNFLYPGFLFALLAIAVPIVIHLFNFRKFKKLYFSNVQFLRAVQEQNSSKEKLKHLLVLCSRVLAVVFLVLAFARPFIPSPGEKTQIAGPNLVSIYIDNSYSMETLNKEGNLLEEAKRKAKELAGAYGMTDQFKLLTNDFEGRHQRPVNREELISMLDDIKISATGRSLQQVINRLQTDVSANRNEVAYLLSDFQKGFVGIQRIQTNPALSFSFIKLNANSLPNISVDSVWSLSPVHLPNQAEQFVVQLHNYGDEDAADIPVKLRINNQQKAISSVKIAAGKTIKDTLSFSGIGPGWQKGVLSIKDFPLTFDDELNFTFKVTAELKILSINGDLAERAIKSVFATDAYFKLTEMPESNIRYSAFPEYSLIVLNGLKEPSSGLAQQLKLYVQNGGSLLIFPDLEASAAVYNPFLTGLSLPAIQQINAGPAIASTIESENSLFKDVFDEIPANIDLPQVNRYFSFADQSSSNKEHILKLPLNKFLIAKYNVGAGKVFLAASSLSSKDGNLARHPVFVPLMFKIAFSGSREQPFYYTVGKSEVLENDKINLAANQSLKLVSAQSEVIPEIRQTPGKTLLFVADQIKKSGFYNLQQADTVLSVVAFNDNRSESDMHYATENELKALFSKQDIAFYNSKKDTLSMHIALKNNPTELWKLCLILAVVFLATEILLIRFFNPIKNTQTT</sequence>
<feature type="transmembrane region" description="Helical" evidence="1">
    <location>
        <begin position="651"/>
        <end position="673"/>
    </location>
</feature>
<dbReference type="Proteomes" id="UP000000852">
    <property type="component" value="Chromosome"/>
</dbReference>
<name>C6Y3F6_PEDHD</name>
<keyword evidence="1" id="KW-0472">Membrane</keyword>
<evidence type="ECO:0000256" key="1">
    <source>
        <dbReference type="SAM" id="Phobius"/>
    </source>
</evidence>
<feature type="domain" description="Aerotolerance regulator N-terminal" evidence="2">
    <location>
        <begin position="1"/>
        <end position="76"/>
    </location>
</feature>
<dbReference type="InterPro" id="IPR011933">
    <property type="entry name" value="Double_TM_dom"/>
</dbReference>
<accession>C6Y3F6</accession>
<dbReference type="Pfam" id="PF07584">
    <property type="entry name" value="BatA"/>
    <property type="match status" value="1"/>
</dbReference>
<dbReference type="InterPro" id="IPR024163">
    <property type="entry name" value="Aerotolerance_reg_N"/>
</dbReference>
<dbReference type="OrthoDB" id="9810200at2"/>
<keyword evidence="4" id="KW-1185">Reference proteome</keyword>
<proteinExistence type="predicted"/>
<evidence type="ECO:0000313" key="4">
    <source>
        <dbReference type="Proteomes" id="UP000000852"/>
    </source>
</evidence>
<dbReference type="HOGENOM" id="CLU_017817_1_0_10"/>
<gene>
    <name evidence="3" type="ordered locus">Phep_3186</name>
</gene>
<keyword evidence="1" id="KW-1133">Transmembrane helix</keyword>
<keyword evidence="1" id="KW-0812">Transmembrane</keyword>
<dbReference type="RefSeq" id="WP_015808990.1">
    <property type="nucleotide sequence ID" value="NC_013061.1"/>
</dbReference>
<evidence type="ECO:0000259" key="2">
    <source>
        <dbReference type="Pfam" id="PF07584"/>
    </source>
</evidence>
<dbReference type="PANTHER" id="PTHR37464:SF1">
    <property type="entry name" value="BLL2463 PROTEIN"/>
    <property type="match status" value="1"/>
</dbReference>
<dbReference type="eggNOG" id="COG2304">
    <property type="taxonomic scope" value="Bacteria"/>
</dbReference>
<reference evidence="3 4" key="1">
    <citation type="journal article" date="2009" name="Stand. Genomic Sci.">
        <title>Complete genome sequence of Pedobacter heparinus type strain (HIM 762-3).</title>
        <authorList>
            <person name="Han C."/>
            <person name="Spring S."/>
            <person name="Lapidus A."/>
            <person name="Del Rio T.G."/>
            <person name="Tice H."/>
            <person name="Copeland A."/>
            <person name="Cheng J.F."/>
            <person name="Lucas S."/>
            <person name="Chen F."/>
            <person name="Nolan M."/>
            <person name="Bruce D."/>
            <person name="Goodwin L."/>
            <person name="Pitluck S."/>
            <person name="Ivanova N."/>
            <person name="Mavromatis K."/>
            <person name="Mikhailova N."/>
            <person name="Pati A."/>
            <person name="Chen A."/>
            <person name="Palaniappan K."/>
            <person name="Land M."/>
            <person name="Hauser L."/>
            <person name="Chang Y.J."/>
            <person name="Jeffries C.C."/>
            <person name="Saunders E."/>
            <person name="Chertkov O."/>
            <person name="Brettin T."/>
            <person name="Goker M."/>
            <person name="Rohde M."/>
            <person name="Bristow J."/>
            <person name="Eisen J.A."/>
            <person name="Markowitz V."/>
            <person name="Hugenholtz P."/>
            <person name="Kyrpides N.C."/>
            <person name="Klenk H.P."/>
            <person name="Detter J.C."/>
        </authorList>
    </citation>
    <scope>NUCLEOTIDE SEQUENCE [LARGE SCALE GENOMIC DNA]</scope>
    <source>
        <strain evidence="4">ATCC 13125 / DSM 2366 / CIP 104194 / JCM 7457 / NBRC 12017 / NCIMB 9290 / NRRL B-14731 / HIM 762-3</strain>
    </source>
</reference>
<dbReference type="InterPro" id="IPR029062">
    <property type="entry name" value="Class_I_gatase-like"/>
</dbReference>
<evidence type="ECO:0000313" key="3">
    <source>
        <dbReference type="EMBL" id="ACU05381.1"/>
    </source>
</evidence>
<dbReference type="EMBL" id="CP001681">
    <property type="protein sequence ID" value="ACU05381.1"/>
    <property type="molecule type" value="Genomic_DNA"/>
</dbReference>
<dbReference type="AlphaFoldDB" id="C6Y3F6"/>
<feature type="transmembrane region" description="Helical" evidence="1">
    <location>
        <begin position="56"/>
        <end position="78"/>
    </location>
</feature>
<dbReference type="NCBIfam" id="TIGR02226">
    <property type="entry name" value="two_anch"/>
    <property type="match status" value="1"/>
</dbReference>